<proteinExistence type="predicted"/>
<dbReference type="STRING" id="1036808.A0A0C3A227"/>
<dbReference type="Proteomes" id="UP000053989">
    <property type="component" value="Unassembled WGS sequence"/>
</dbReference>
<dbReference type="InParanoid" id="A0A0C3A227"/>
<dbReference type="OrthoDB" id="2673946at2759"/>
<reference evidence="2" key="2">
    <citation type="submission" date="2015-01" db="EMBL/GenBank/DDBJ databases">
        <title>Evolutionary Origins and Diversification of the Mycorrhizal Mutualists.</title>
        <authorList>
            <consortium name="DOE Joint Genome Institute"/>
            <consortium name="Mycorrhizal Genomics Consortium"/>
            <person name="Kohler A."/>
            <person name="Kuo A."/>
            <person name="Nagy L.G."/>
            <person name="Floudas D."/>
            <person name="Copeland A."/>
            <person name="Barry K.W."/>
            <person name="Cichocki N."/>
            <person name="Veneault-Fourrey C."/>
            <person name="LaButti K."/>
            <person name="Lindquist E.A."/>
            <person name="Lipzen A."/>
            <person name="Lundell T."/>
            <person name="Morin E."/>
            <person name="Murat C."/>
            <person name="Riley R."/>
            <person name="Ohm R."/>
            <person name="Sun H."/>
            <person name="Tunlid A."/>
            <person name="Henrissat B."/>
            <person name="Grigoriev I.V."/>
            <person name="Hibbett D.S."/>
            <person name="Martin F."/>
        </authorList>
    </citation>
    <scope>NUCLEOTIDE SEQUENCE [LARGE SCALE GENOMIC DNA]</scope>
    <source>
        <strain evidence="2">Foug A</strain>
    </source>
</reference>
<dbReference type="EMBL" id="KN822082">
    <property type="protein sequence ID" value="KIM58717.1"/>
    <property type="molecule type" value="Genomic_DNA"/>
</dbReference>
<dbReference type="AlphaFoldDB" id="A0A0C3A227"/>
<reference evidence="1 2" key="1">
    <citation type="submission" date="2014-04" db="EMBL/GenBank/DDBJ databases">
        <authorList>
            <consortium name="DOE Joint Genome Institute"/>
            <person name="Kuo A."/>
            <person name="Kohler A."/>
            <person name="Nagy L.G."/>
            <person name="Floudas D."/>
            <person name="Copeland A."/>
            <person name="Barry K.W."/>
            <person name="Cichocki N."/>
            <person name="Veneault-Fourrey C."/>
            <person name="LaButti K."/>
            <person name="Lindquist E.A."/>
            <person name="Lipzen A."/>
            <person name="Lundell T."/>
            <person name="Morin E."/>
            <person name="Murat C."/>
            <person name="Sun H."/>
            <person name="Tunlid A."/>
            <person name="Henrissat B."/>
            <person name="Grigoriev I.V."/>
            <person name="Hibbett D.S."/>
            <person name="Martin F."/>
            <person name="Nordberg H.P."/>
            <person name="Cantor M.N."/>
            <person name="Hua S.X."/>
        </authorList>
    </citation>
    <scope>NUCLEOTIDE SEQUENCE [LARGE SCALE GENOMIC DNA]</scope>
    <source>
        <strain evidence="1 2">Foug A</strain>
    </source>
</reference>
<evidence type="ECO:0000313" key="1">
    <source>
        <dbReference type="EMBL" id="KIM58717.1"/>
    </source>
</evidence>
<accession>A0A0C3A227</accession>
<keyword evidence="2" id="KW-1185">Reference proteome</keyword>
<gene>
    <name evidence="1" type="ORF">SCLCIDRAFT_27863</name>
</gene>
<sequence>MHRTLWLSPPSPHLPLPLGLLRLGTGTDAIEGTGSINPFLLSGKAVATQAQPQSRAANPVRAPSTRCKGTVRWIVGRDATIAEEDRDDKDAMPVPVEQAPCVAGEFRAALDKLFDIYRLYKPQ</sequence>
<evidence type="ECO:0000313" key="2">
    <source>
        <dbReference type="Proteomes" id="UP000053989"/>
    </source>
</evidence>
<protein>
    <submittedName>
        <fullName evidence="1">Uncharacterized protein</fullName>
    </submittedName>
</protein>
<name>A0A0C3A227_9AGAM</name>
<organism evidence="1 2">
    <name type="scientific">Scleroderma citrinum Foug A</name>
    <dbReference type="NCBI Taxonomy" id="1036808"/>
    <lineage>
        <taxon>Eukaryota</taxon>
        <taxon>Fungi</taxon>
        <taxon>Dikarya</taxon>
        <taxon>Basidiomycota</taxon>
        <taxon>Agaricomycotina</taxon>
        <taxon>Agaricomycetes</taxon>
        <taxon>Agaricomycetidae</taxon>
        <taxon>Boletales</taxon>
        <taxon>Sclerodermatineae</taxon>
        <taxon>Sclerodermataceae</taxon>
        <taxon>Scleroderma</taxon>
    </lineage>
</organism>
<dbReference type="HOGENOM" id="CLU_2016580_0_0_1"/>